<dbReference type="RefSeq" id="WP_028126552.1">
    <property type="nucleotide sequence ID" value="NZ_PHNE01000001.1"/>
</dbReference>
<protein>
    <recommendedName>
        <fullName evidence="3">Lipoprotein</fullName>
    </recommendedName>
</protein>
<sequence length="256" mass="28815">MKKFLTFFSGVGAIVMTTATVVSCTARPIDSLANHPIKMAHKNVYDITNWGSDVVDANEYKKHFVTGLKQSIAHGKIDSILDLIENDYTRKTLPFIAVLLETFNLSANQKLPPIEDKDKFTAQALAENLGFTIFNLNKTNAPKVTSWNGQNWVREASEQGADLLLYRPETNAFVVNMGIEIKPLNVEQGPFVGAKINVTEENKSDALDAFYSQAIKSNPEYYQQTTTYKIGGDGKLHFTSNVYDYRYKVQFYFQLT</sequence>
<dbReference type="EMBL" id="PHNE01000001">
    <property type="protein sequence ID" value="PPE05738.1"/>
    <property type="molecule type" value="Genomic_DNA"/>
</dbReference>
<evidence type="ECO:0000313" key="2">
    <source>
        <dbReference type="Proteomes" id="UP000237865"/>
    </source>
</evidence>
<gene>
    <name evidence="1" type="ORF">ELUCI_v1c00240</name>
</gene>
<evidence type="ECO:0008006" key="3">
    <source>
        <dbReference type="Google" id="ProtNLM"/>
    </source>
</evidence>
<name>A0A2S5REM1_9MOLU</name>
<comment type="caution">
    <text evidence="1">The sequence shown here is derived from an EMBL/GenBank/DDBJ whole genome shotgun (WGS) entry which is preliminary data.</text>
</comment>
<reference evidence="1 2" key="1">
    <citation type="submission" date="2017-11" db="EMBL/GenBank/DDBJ databases">
        <title>Genome sequence of Entomoplasma lucivorax PIPN-2 (ATCC 49196).</title>
        <authorList>
            <person name="Lo W.-S."/>
            <person name="Gasparich G.E."/>
            <person name="Kuo C.-H."/>
        </authorList>
    </citation>
    <scope>NUCLEOTIDE SEQUENCE [LARGE SCALE GENOMIC DNA]</scope>
    <source>
        <strain evidence="1 2">PIPN-2</strain>
    </source>
</reference>
<dbReference type="Proteomes" id="UP000237865">
    <property type="component" value="Unassembled WGS sequence"/>
</dbReference>
<keyword evidence="2" id="KW-1185">Reference proteome</keyword>
<accession>A0A2S5REM1</accession>
<dbReference type="PROSITE" id="PS51257">
    <property type="entry name" value="PROKAR_LIPOPROTEIN"/>
    <property type="match status" value="1"/>
</dbReference>
<dbReference type="STRING" id="1399797.GCA_000518285_00650"/>
<organism evidence="1 2">
    <name type="scientific">Williamsoniiplasma lucivorax</name>
    <dbReference type="NCBI Taxonomy" id="209274"/>
    <lineage>
        <taxon>Bacteria</taxon>
        <taxon>Bacillati</taxon>
        <taxon>Mycoplasmatota</taxon>
        <taxon>Mollicutes</taxon>
        <taxon>Entomoplasmatales</taxon>
        <taxon>Williamsoniiplasma</taxon>
    </lineage>
</organism>
<evidence type="ECO:0000313" key="1">
    <source>
        <dbReference type="EMBL" id="PPE05738.1"/>
    </source>
</evidence>
<proteinExistence type="predicted"/>
<dbReference type="AlphaFoldDB" id="A0A2S5REM1"/>